<organism evidence="1 2">
    <name type="scientific">Culex pipiens pipiens</name>
    <name type="common">Northern house mosquito</name>
    <dbReference type="NCBI Taxonomy" id="38569"/>
    <lineage>
        <taxon>Eukaryota</taxon>
        <taxon>Metazoa</taxon>
        <taxon>Ecdysozoa</taxon>
        <taxon>Arthropoda</taxon>
        <taxon>Hexapoda</taxon>
        <taxon>Insecta</taxon>
        <taxon>Pterygota</taxon>
        <taxon>Neoptera</taxon>
        <taxon>Endopterygota</taxon>
        <taxon>Diptera</taxon>
        <taxon>Nematocera</taxon>
        <taxon>Culicoidea</taxon>
        <taxon>Culicidae</taxon>
        <taxon>Culicinae</taxon>
        <taxon>Culicini</taxon>
        <taxon>Culex</taxon>
        <taxon>Culex</taxon>
    </lineage>
</organism>
<accession>A0ABD1CHC2</accession>
<sequence length="83" mass="10035">PPKLQLSETNRRTTLRKDRTEQPWSIRANQLSSIGALSNTSTVIVVQRRNAKWRYRLDVFTETRRIFFERQSFKFQHFYGVQF</sequence>
<proteinExistence type="predicted"/>
<feature type="non-terminal residue" evidence="1">
    <location>
        <position position="1"/>
    </location>
</feature>
<evidence type="ECO:0000313" key="1">
    <source>
        <dbReference type="EMBL" id="KAL1375794.1"/>
    </source>
</evidence>
<dbReference type="AlphaFoldDB" id="A0ABD1CHC2"/>
<gene>
    <name evidence="1" type="ORF">pipiens_017279</name>
</gene>
<reference evidence="1 2" key="1">
    <citation type="submission" date="2024-05" db="EMBL/GenBank/DDBJ databases">
        <title>Culex pipiens pipiens assembly and annotation.</title>
        <authorList>
            <person name="Alout H."/>
            <person name="Durand T."/>
        </authorList>
    </citation>
    <scope>NUCLEOTIDE SEQUENCE [LARGE SCALE GENOMIC DNA]</scope>
    <source>
        <strain evidence="1">HA-2024</strain>
        <tissue evidence="1">Whole body</tissue>
    </source>
</reference>
<protein>
    <submittedName>
        <fullName evidence="1">Uncharacterized protein</fullName>
    </submittedName>
</protein>
<comment type="caution">
    <text evidence="1">The sequence shown here is derived from an EMBL/GenBank/DDBJ whole genome shotgun (WGS) entry which is preliminary data.</text>
</comment>
<keyword evidence="2" id="KW-1185">Reference proteome</keyword>
<name>A0ABD1CHC2_CULPP</name>
<dbReference type="EMBL" id="JBEHCU010012195">
    <property type="protein sequence ID" value="KAL1375794.1"/>
    <property type="molecule type" value="Genomic_DNA"/>
</dbReference>
<dbReference type="Proteomes" id="UP001562425">
    <property type="component" value="Unassembled WGS sequence"/>
</dbReference>
<evidence type="ECO:0000313" key="2">
    <source>
        <dbReference type="Proteomes" id="UP001562425"/>
    </source>
</evidence>